<dbReference type="GO" id="GO:0006270">
    <property type="term" value="P:DNA replication initiation"/>
    <property type="evidence" value="ECO:0007669"/>
    <property type="project" value="TreeGrafter"/>
</dbReference>
<evidence type="ECO:0000313" key="4">
    <source>
        <dbReference type="Proteomes" id="UP001161422"/>
    </source>
</evidence>
<feature type="domain" description="Hda lid" evidence="2">
    <location>
        <begin position="156"/>
        <end position="220"/>
    </location>
</feature>
<accession>A0AA37W0A7</accession>
<comment type="caution">
    <text evidence="3">The sequence shown here is derived from an EMBL/GenBank/DDBJ whole genome shotgun (WGS) entry which is preliminary data.</text>
</comment>
<name>A0AA37W0A7_9GAMM</name>
<dbReference type="Gene3D" id="1.10.8.60">
    <property type="match status" value="1"/>
</dbReference>
<dbReference type="GO" id="GO:0032297">
    <property type="term" value="P:negative regulation of DNA-templated DNA replication initiation"/>
    <property type="evidence" value="ECO:0007669"/>
    <property type="project" value="InterPro"/>
</dbReference>
<dbReference type="InterPro" id="IPR017788">
    <property type="entry name" value="Hda"/>
</dbReference>
<dbReference type="NCBIfam" id="TIGR03420">
    <property type="entry name" value="DnaA_homol_Hda"/>
    <property type="match status" value="1"/>
</dbReference>
<proteinExistence type="predicted"/>
<dbReference type="EMBL" id="BSNC01000001">
    <property type="protein sequence ID" value="GLP94782.1"/>
    <property type="molecule type" value="Genomic_DNA"/>
</dbReference>
<feature type="domain" description="Chromosomal replication initiator protein DnaA ATPAse" evidence="1">
    <location>
        <begin position="8"/>
        <end position="148"/>
    </location>
</feature>
<keyword evidence="4" id="KW-1185">Reference proteome</keyword>
<dbReference type="AlphaFoldDB" id="A0AA37W0A7"/>
<dbReference type="Proteomes" id="UP001161422">
    <property type="component" value="Unassembled WGS sequence"/>
</dbReference>
<dbReference type="PANTHER" id="PTHR30050">
    <property type="entry name" value="CHROMOSOMAL REPLICATION INITIATOR PROTEIN DNAA"/>
    <property type="match status" value="1"/>
</dbReference>
<dbReference type="SUPFAM" id="SSF52540">
    <property type="entry name" value="P-loop containing nucleoside triphosphate hydrolases"/>
    <property type="match status" value="1"/>
</dbReference>
<evidence type="ECO:0000313" key="3">
    <source>
        <dbReference type="EMBL" id="GLP94782.1"/>
    </source>
</evidence>
<reference evidence="3" key="1">
    <citation type="journal article" date="2014" name="Int. J. Syst. Evol. Microbiol.">
        <title>Complete genome sequence of Corynebacterium casei LMG S-19264T (=DSM 44701T), isolated from a smear-ripened cheese.</title>
        <authorList>
            <consortium name="US DOE Joint Genome Institute (JGI-PGF)"/>
            <person name="Walter F."/>
            <person name="Albersmeier A."/>
            <person name="Kalinowski J."/>
            <person name="Ruckert C."/>
        </authorList>
    </citation>
    <scope>NUCLEOTIDE SEQUENCE</scope>
    <source>
        <strain evidence="3">NBRC 101628</strain>
    </source>
</reference>
<dbReference type="InterPro" id="IPR027417">
    <property type="entry name" value="P-loop_NTPase"/>
</dbReference>
<dbReference type="Gene3D" id="3.40.50.300">
    <property type="entry name" value="P-loop containing nucleotide triphosphate hydrolases"/>
    <property type="match status" value="1"/>
</dbReference>
<evidence type="ECO:0000259" key="1">
    <source>
        <dbReference type="Pfam" id="PF00308"/>
    </source>
</evidence>
<gene>
    <name evidence="3" type="primary">hda</name>
    <name evidence="3" type="ORF">GCM10007895_00880</name>
</gene>
<dbReference type="PANTHER" id="PTHR30050:SF5">
    <property type="entry name" value="DNAA REGULATORY INACTIVATOR HDA"/>
    <property type="match status" value="1"/>
</dbReference>
<reference evidence="3" key="2">
    <citation type="submission" date="2023-01" db="EMBL/GenBank/DDBJ databases">
        <title>Draft genome sequence of Paraferrimonas sedimenticola strain NBRC 101628.</title>
        <authorList>
            <person name="Sun Q."/>
            <person name="Mori K."/>
        </authorList>
    </citation>
    <scope>NUCLEOTIDE SEQUENCE</scope>
    <source>
        <strain evidence="3">NBRC 101628</strain>
    </source>
</reference>
<dbReference type="Pfam" id="PF00308">
    <property type="entry name" value="Bac_DnaA"/>
    <property type="match status" value="1"/>
</dbReference>
<dbReference type="InterPro" id="IPR013317">
    <property type="entry name" value="DnaA_dom"/>
</dbReference>
<evidence type="ECO:0000259" key="2">
    <source>
        <dbReference type="Pfam" id="PF22688"/>
    </source>
</evidence>
<protein>
    <submittedName>
        <fullName evidence="3">DnaA regulatory inactivator Hda</fullName>
    </submittedName>
</protein>
<organism evidence="3 4">
    <name type="scientific">Paraferrimonas sedimenticola</name>
    <dbReference type="NCBI Taxonomy" id="375674"/>
    <lineage>
        <taxon>Bacteria</taxon>
        <taxon>Pseudomonadati</taxon>
        <taxon>Pseudomonadota</taxon>
        <taxon>Gammaproteobacteria</taxon>
        <taxon>Alteromonadales</taxon>
        <taxon>Ferrimonadaceae</taxon>
        <taxon>Paraferrimonas</taxon>
    </lineage>
</organism>
<sequence>MYLPDDETFTSFYAAANCELIDQLQSIAQGKGDNNVFLWGEPKCGRTHLLHAACAAANEAQRRSFYLPLAIHSSLSVAVFEDLEQCDLVCLDDIHSICGNPLWEEAVFDLYNRVAEQGHTLIVSGNAGPASLPIALPDLRSRLSWGVAYQLHPLDDEQKLAALTRRAEARGLSLPEDAGRFLLNRLNRDMRTLFDVLDKLDKASMVHQRRLTIPFIKETLLL</sequence>
<dbReference type="NCBIfam" id="NF005982">
    <property type="entry name" value="PRK08084.1"/>
    <property type="match status" value="1"/>
</dbReference>
<dbReference type="InterPro" id="IPR055199">
    <property type="entry name" value="Hda_lid"/>
</dbReference>
<dbReference type="Pfam" id="PF22688">
    <property type="entry name" value="Hda_lid"/>
    <property type="match status" value="1"/>
</dbReference>